<dbReference type="OrthoDB" id="6511566at2759"/>
<keyword evidence="5 7" id="KW-0505">Motor protein</keyword>
<gene>
    <name evidence="11" type="ORF">BIW11_12722</name>
</gene>
<comment type="caution">
    <text evidence="11">The sequence shown here is derived from an EMBL/GenBank/DDBJ whole genome shotgun (WGS) entry which is preliminary data.</text>
</comment>
<accession>A0A1V9X5M8</accession>
<evidence type="ECO:0000313" key="12">
    <source>
        <dbReference type="Proteomes" id="UP000192247"/>
    </source>
</evidence>
<proteinExistence type="inferred from homology"/>
<dbReference type="InParanoid" id="A0A1V9X5M8"/>
<dbReference type="PANTHER" id="PTHR47968:SF75">
    <property type="entry name" value="CENTROMERE-ASSOCIATED PROTEIN E"/>
    <property type="match status" value="1"/>
</dbReference>
<keyword evidence="6" id="KW-0206">Cytoskeleton</keyword>
<feature type="region of interest" description="Disordered" evidence="9">
    <location>
        <begin position="570"/>
        <end position="591"/>
    </location>
</feature>
<dbReference type="InterPro" id="IPR027640">
    <property type="entry name" value="Kinesin-like_fam"/>
</dbReference>
<keyword evidence="2 7" id="KW-0547">Nucleotide-binding</keyword>
<feature type="coiled-coil region" evidence="8">
    <location>
        <begin position="533"/>
        <end position="560"/>
    </location>
</feature>
<comment type="subcellular location">
    <subcellularLocation>
        <location evidence="1">Cytoplasm</location>
        <location evidence="1">Cytoskeleton</location>
    </subcellularLocation>
</comment>
<dbReference type="PRINTS" id="PR00380">
    <property type="entry name" value="KINESINHEAVY"/>
</dbReference>
<feature type="region of interest" description="Disordered" evidence="9">
    <location>
        <begin position="491"/>
        <end position="515"/>
    </location>
</feature>
<dbReference type="EMBL" id="MNPL01023412">
    <property type="protein sequence ID" value="OQR68726.1"/>
    <property type="molecule type" value="Genomic_DNA"/>
</dbReference>
<dbReference type="GO" id="GO:0003777">
    <property type="term" value="F:microtubule motor activity"/>
    <property type="evidence" value="ECO:0007669"/>
    <property type="project" value="InterPro"/>
</dbReference>
<dbReference type="PROSITE" id="PS00411">
    <property type="entry name" value="KINESIN_MOTOR_1"/>
    <property type="match status" value="1"/>
</dbReference>
<dbReference type="CDD" id="cd01374">
    <property type="entry name" value="KISc_CENP_E"/>
    <property type="match status" value="1"/>
</dbReference>
<reference evidence="11 12" key="1">
    <citation type="journal article" date="2017" name="Gigascience">
        <title>Draft genome of the honey bee ectoparasitic mite, Tropilaelaps mercedesae, is shaped by the parasitic life history.</title>
        <authorList>
            <person name="Dong X."/>
            <person name="Armstrong S.D."/>
            <person name="Xia D."/>
            <person name="Makepeace B.L."/>
            <person name="Darby A.C."/>
            <person name="Kadowaki T."/>
        </authorList>
    </citation>
    <scope>NUCLEOTIDE SEQUENCE [LARGE SCALE GENOMIC DNA]</scope>
    <source>
        <strain evidence="11">Wuxi-XJTLU</strain>
    </source>
</reference>
<dbReference type="SMART" id="SM00129">
    <property type="entry name" value="KISc"/>
    <property type="match status" value="1"/>
</dbReference>
<evidence type="ECO:0000256" key="3">
    <source>
        <dbReference type="ARBA" id="ARBA00022840"/>
    </source>
</evidence>
<dbReference type="SUPFAM" id="SSF52540">
    <property type="entry name" value="P-loop containing nucleoside triphosphate hydrolases"/>
    <property type="match status" value="1"/>
</dbReference>
<dbReference type="GO" id="GO:0008017">
    <property type="term" value="F:microtubule binding"/>
    <property type="evidence" value="ECO:0007669"/>
    <property type="project" value="InterPro"/>
</dbReference>
<evidence type="ECO:0000256" key="7">
    <source>
        <dbReference type="PROSITE-ProRule" id="PRU00283"/>
    </source>
</evidence>
<feature type="domain" description="Kinesin motor" evidence="10">
    <location>
        <begin position="25"/>
        <end position="338"/>
    </location>
</feature>
<dbReference type="Pfam" id="PF00225">
    <property type="entry name" value="Kinesin"/>
    <property type="match status" value="1"/>
</dbReference>
<dbReference type="InterPro" id="IPR036961">
    <property type="entry name" value="Kinesin_motor_dom_sf"/>
</dbReference>
<evidence type="ECO:0000259" key="10">
    <source>
        <dbReference type="PROSITE" id="PS50067"/>
    </source>
</evidence>
<dbReference type="GO" id="GO:0005524">
    <property type="term" value="F:ATP binding"/>
    <property type="evidence" value="ECO:0007669"/>
    <property type="project" value="UniProtKB-UniRule"/>
</dbReference>
<dbReference type="Proteomes" id="UP000192247">
    <property type="component" value="Unassembled WGS sequence"/>
</dbReference>
<name>A0A1V9X5M8_9ACAR</name>
<feature type="binding site" evidence="7">
    <location>
        <begin position="102"/>
        <end position="109"/>
    </location>
    <ligand>
        <name>ATP</name>
        <dbReference type="ChEBI" id="CHEBI:30616"/>
    </ligand>
</feature>
<dbReference type="STRING" id="418985.A0A1V9X5M8"/>
<dbReference type="FunFam" id="3.40.850.10:FF:000177">
    <property type="entry name" value="Kinesin-like protein"/>
    <property type="match status" value="1"/>
</dbReference>
<keyword evidence="4 8" id="KW-0175">Coiled coil</keyword>
<evidence type="ECO:0000313" key="11">
    <source>
        <dbReference type="EMBL" id="OQR68726.1"/>
    </source>
</evidence>
<evidence type="ECO:0000256" key="9">
    <source>
        <dbReference type="SAM" id="MobiDB-lite"/>
    </source>
</evidence>
<evidence type="ECO:0000256" key="4">
    <source>
        <dbReference type="ARBA" id="ARBA00023054"/>
    </source>
</evidence>
<dbReference type="AlphaFoldDB" id="A0A1V9X5M8"/>
<evidence type="ECO:0000256" key="6">
    <source>
        <dbReference type="ARBA" id="ARBA00023212"/>
    </source>
</evidence>
<keyword evidence="12" id="KW-1185">Reference proteome</keyword>
<dbReference type="GO" id="GO:0015630">
    <property type="term" value="C:microtubule cytoskeleton"/>
    <property type="evidence" value="ECO:0007669"/>
    <property type="project" value="UniProtKB-ARBA"/>
</dbReference>
<comment type="similarity">
    <text evidence="7">Belongs to the TRAFAC class myosin-kinesin ATPase superfamily. Kinesin family.</text>
</comment>
<dbReference type="InterPro" id="IPR001752">
    <property type="entry name" value="Kinesin_motor_dom"/>
</dbReference>
<evidence type="ECO:0000256" key="2">
    <source>
        <dbReference type="ARBA" id="ARBA00022741"/>
    </source>
</evidence>
<evidence type="ECO:0000256" key="1">
    <source>
        <dbReference type="ARBA" id="ARBA00004245"/>
    </source>
</evidence>
<organism evidence="11 12">
    <name type="scientific">Tropilaelaps mercedesae</name>
    <dbReference type="NCBI Taxonomy" id="418985"/>
    <lineage>
        <taxon>Eukaryota</taxon>
        <taxon>Metazoa</taxon>
        <taxon>Ecdysozoa</taxon>
        <taxon>Arthropoda</taxon>
        <taxon>Chelicerata</taxon>
        <taxon>Arachnida</taxon>
        <taxon>Acari</taxon>
        <taxon>Parasitiformes</taxon>
        <taxon>Mesostigmata</taxon>
        <taxon>Gamasina</taxon>
        <taxon>Dermanyssoidea</taxon>
        <taxon>Laelapidae</taxon>
        <taxon>Tropilaelaps</taxon>
    </lineage>
</organism>
<feature type="compositionally biased region" description="Low complexity" evidence="9">
    <location>
        <begin position="503"/>
        <end position="514"/>
    </location>
</feature>
<protein>
    <recommendedName>
        <fullName evidence="10">Kinesin motor domain-containing protein</fullName>
    </recommendedName>
</protein>
<dbReference type="InterPro" id="IPR019821">
    <property type="entry name" value="Kinesin_motor_CS"/>
</dbReference>
<evidence type="ECO:0000256" key="8">
    <source>
        <dbReference type="SAM" id="Coils"/>
    </source>
</evidence>
<dbReference type="PROSITE" id="PS50067">
    <property type="entry name" value="KINESIN_MOTOR_2"/>
    <property type="match status" value="1"/>
</dbReference>
<dbReference type="PANTHER" id="PTHR47968">
    <property type="entry name" value="CENTROMERE PROTEIN E"/>
    <property type="match status" value="1"/>
</dbReference>
<keyword evidence="3 7" id="KW-0067">ATP-binding</keyword>
<dbReference type="GO" id="GO:0007018">
    <property type="term" value="P:microtubule-based movement"/>
    <property type="evidence" value="ECO:0007669"/>
    <property type="project" value="InterPro"/>
</dbReference>
<keyword evidence="6" id="KW-0963">Cytoplasm</keyword>
<dbReference type="InterPro" id="IPR027417">
    <property type="entry name" value="P-loop_NTPase"/>
</dbReference>
<evidence type="ECO:0000256" key="5">
    <source>
        <dbReference type="ARBA" id="ARBA00023175"/>
    </source>
</evidence>
<sequence>MSAGITTAPISGVVGAATGVSGSDSISVAVRVRPAKSDVDLVEWVVQDNIIYAAQPDCQHNVFAFDHIFSQEKTNADIYEEVVGPIIDSVLDGYHGTVFAYGQTSSGKTHTMMGNDADPGIIKRAIAYIFEQIHKAADREFMIRISYLEIYNEQIRDLLNPHSSALQIKGPDMAVSGLTEQVCTDADELLHWMLAGDKNRQVGCTNMNERSSRSHSIFRVTLESSHRNADTNKREGVTVSQLNLVDLAGSERATQTGATGTRLREGCHINTSLTALGIVIRKLSKGEKHINFRDSKLTRILQNSLGGNSRTAVVCTIAPFDYETSLSTLRFGSEAKRIRNRPVINQVLSEDASLLQKRNKEIESLKALIHKVESGKEQQLKEKDQTITQLQKKIAGLQKLAIGGDLPANVTERRGSMVSSVNPVRADSRRRETWCAGQVAAATPGKKLAAGSAISMLLEQHPASGASSDDSFIAQYGTYVDEKDNFGAFCTPARPRKRKSFETESTTSSTSTETLKNSLLQPDCNKHADSEEIAKLKGMYEDAMDELRELREHLAFLQNEQKVCCHGTPAQAAKRPRIGTPEGSAPEGPDFATEQTCTPNGAISSVEIDRNQGAVTPLPMGLSLIQEEGSELEEESPFARKLKLMATPRHMISNMKRENALLKRSLMAFSGCSSPSETATTVKTLSAPLLRSPSPGLETADVSCQCDEAAESNFIAKVSVQEPMETESSMTTSSERPYQMVDRATSPVHLLQSPTMDGVPVRSTPRRSVVCGSLISFSTPPIGGLQAGSQLVQASHESWLDVERTPINLPIVLRDMTTQTDEPDEDTTAETAPTKFVDISIMTEQPPVKVDAHTSAISFCEDATGWPDTSDKAIQLEVVTVDVMAQTDLEPAPFFIPEQAAKWDTACQHNQEVLVDMEAQCGVETCDVNTSTLAPALTLDATSQTEAVTESPTSCGLPEGMNILLRRDSSRTATASAERSEPGEVMEKAKAAVRDVGVQARIEELWVIRMKLDKERTAREEAEKRLDDLWRENSRLVRTNDKYLAFLRQSGVDPKKILSGEEIARPLKETSHTGRVVSTPALNDQYRQKYETIKEFCWRHPDIKERLLSERVVLARAKVAHTPDSNAHGTTAERADAGRTTPDECNEAESRRPLAELQDVQEFRGVDYLSKADPGECRPS</sequence>
<feature type="region of interest" description="Disordered" evidence="9">
    <location>
        <begin position="1123"/>
        <end position="1157"/>
    </location>
</feature>
<dbReference type="Gene3D" id="3.40.850.10">
    <property type="entry name" value="Kinesin motor domain"/>
    <property type="match status" value="1"/>
</dbReference>